<dbReference type="InterPro" id="IPR029044">
    <property type="entry name" value="Nucleotide-diphossugar_trans"/>
</dbReference>
<evidence type="ECO:0000313" key="10">
    <source>
        <dbReference type="EMBL" id="MBZ5710357.1"/>
    </source>
</evidence>
<keyword evidence="3 10" id="KW-0808">Transferase</keyword>
<evidence type="ECO:0000256" key="6">
    <source>
        <dbReference type="ARBA" id="ARBA00048247"/>
    </source>
</evidence>
<comment type="similarity">
    <text evidence="1">In the C-terminal section; belongs to the transferase hexapeptide repeat family.</text>
</comment>
<evidence type="ECO:0000313" key="11">
    <source>
        <dbReference type="Proteomes" id="UP001139031"/>
    </source>
</evidence>
<dbReference type="PANTHER" id="PTHR43584">
    <property type="entry name" value="NUCLEOTIDYL TRANSFERASE"/>
    <property type="match status" value="1"/>
</dbReference>
<dbReference type="Gene3D" id="3.90.550.10">
    <property type="entry name" value="Spore Coat Polysaccharide Biosynthesis Protein SpsA, Chain A"/>
    <property type="match status" value="1"/>
</dbReference>
<keyword evidence="5" id="KW-0012">Acyltransferase</keyword>
<evidence type="ECO:0000256" key="4">
    <source>
        <dbReference type="ARBA" id="ARBA00022695"/>
    </source>
</evidence>
<sequence>MPSDPVTATPRPLAVILAAGKGTRMRSDLPKVLHLLAGEPLAAHVVRSARAAGVAGIVVVVGHGAEQVEAALGPVFTGLRFVLQPQQLGTGHAVQCALPAIGDHDGPVLILSGDVPLLRPATLATLVDACATSGAGLALATFEPADPHGYGRIVRDDHGRIRAIVEERDADAATRAVRECNAGVYCASADLLRHELPGLGRANAQGEIYLTDLVARAAGRGVHTLRVPADEVAGVNTPEQLAALGELLAARSR</sequence>
<comment type="function">
    <text evidence="8">Catalyzes the last two sequential reactions in the de novo biosynthetic pathway for UDP-N-acetylglucosamine (UDP-GlcNAc). The C-terminal domain catalyzes the transfer of acetyl group from acetyl coenzyme A to glucosamine-1-phosphate (GlcN-1-P) to produce N-acetylglucosamine-1-phosphate (GlcNAc-1-P), which is converted into UDP-GlcNAc by the transfer of uridine 5-monophosphate (from uridine 5-triphosphate), a reaction catalyzed by the N-terminal domain.</text>
</comment>
<gene>
    <name evidence="10" type="ORF">K7C98_13925</name>
</gene>
<dbReference type="GO" id="GO:0016740">
    <property type="term" value="F:transferase activity"/>
    <property type="evidence" value="ECO:0007669"/>
    <property type="project" value="UniProtKB-KW"/>
</dbReference>
<dbReference type="RefSeq" id="WP_224192125.1">
    <property type="nucleotide sequence ID" value="NZ_JAIRAU010000015.1"/>
</dbReference>
<protein>
    <submittedName>
        <fullName evidence="10">NTP transferase domain-containing protein</fullName>
    </submittedName>
</protein>
<dbReference type="Pfam" id="PF12804">
    <property type="entry name" value="NTP_transf_3"/>
    <property type="match status" value="1"/>
</dbReference>
<feature type="domain" description="MobA-like NTP transferase" evidence="9">
    <location>
        <begin position="14"/>
        <end position="150"/>
    </location>
</feature>
<dbReference type="InterPro" id="IPR050065">
    <property type="entry name" value="GlmU-like"/>
</dbReference>
<dbReference type="EMBL" id="JAIRAU010000015">
    <property type="protein sequence ID" value="MBZ5710357.1"/>
    <property type="molecule type" value="Genomic_DNA"/>
</dbReference>
<evidence type="ECO:0000256" key="7">
    <source>
        <dbReference type="ARBA" id="ARBA00048493"/>
    </source>
</evidence>
<comment type="catalytic activity">
    <reaction evidence="7">
        <text>N-acetyl-alpha-D-glucosamine 1-phosphate + UTP + H(+) = UDP-N-acetyl-alpha-D-glucosamine + diphosphate</text>
        <dbReference type="Rhea" id="RHEA:13509"/>
        <dbReference type="ChEBI" id="CHEBI:15378"/>
        <dbReference type="ChEBI" id="CHEBI:33019"/>
        <dbReference type="ChEBI" id="CHEBI:46398"/>
        <dbReference type="ChEBI" id="CHEBI:57705"/>
        <dbReference type="ChEBI" id="CHEBI:57776"/>
        <dbReference type="EC" id="2.7.7.23"/>
    </reaction>
</comment>
<evidence type="ECO:0000256" key="3">
    <source>
        <dbReference type="ARBA" id="ARBA00022679"/>
    </source>
</evidence>
<accession>A0ABS7TQE2</accession>
<dbReference type="InterPro" id="IPR025877">
    <property type="entry name" value="MobA-like_NTP_Trfase"/>
</dbReference>
<organism evidence="10 11">
    <name type="scientific">Nannocystis pusilla</name>
    <dbReference type="NCBI Taxonomy" id="889268"/>
    <lineage>
        <taxon>Bacteria</taxon>
        <taxon>Pseudomonadati</taxon>
        <taxon>Myxococcota</taxon>
        <taxon>Polyangia</taxon>
        <taxon>Nannocystales</taxon>
        <taxon>Nannocystaceae</taxon>
        <taxon>Nannocystis</taxon>
    </lineage>
</organism>
<dbReference type="PANTHER" id="PTHR43584:SF3">
    <property type="entry name" value="BIFUNCTIONAL PROTEIN GLMU"/>
    <property type="match status" value="1"/>
</dbReference>
<name>A0ABS7TQE2_9BACT</name>
<dbReference type="CDD" id="cd02540">
    <property type="entry name" value="GT2_GlmU_N_bac"/>
    <property type="match status" value="1"/>
</dbReference>
<reference evidence="10" key="1">
    <citation type="submission" date="2021-08" db="EMBL/GenBank/DDBJ databases">
        <authorList>
            <person name="Stevens D.C."/>
        </authorList>
    </citation>
    <scope>NUCLEOTIDE SEQUENCE</scope>
    <source>
        <strain evidence="10">DSM 53165</strain>
    </source>
</reference>
<comment type="caution">
    <text evidence="10">The sequence shown here is derived from an EMBL/GenBank/DDBJ whole genome shotgun (WGS) entry which is preliminary data.</text>
</comment>
<evidence type="ECO:0000256" key="5">
    <source>
        <dbReference type="ARBA" id="ARBA00023315"/>
    </source>
</evidence>
<evidence type="ECO:0000256" key="8">
    <source>
        <dbReference type="ARBA" id="ARBA00049628"/>
    </source>
</evidence>
<evidence type="ECO:0000256" key="1">
    <source>
        <dbReference type="ARBA" id="ARBA00007707"/>
    </source>
</evidence>
<dbReference type="Proteomes" id="UP001139031">
    <property type="component" value="Unassembled WGS sequence"/>
</dbReference>
<evidence type="ECO:0000256" key="2">
    <source>
        <dbReference type="ARBA" id="ARBA00007947"/>
    </source>
</evidence>
<evidence type="ECO:0000259" key="9">
    <source>
        <dbReference type="Pfam" id="PF12804"/>
    </source>
</evidence>
<keyword evidence="4" id="KW-0548">Nucleotidyltransferase</keyword>
<comment type="similarity">
    <text evidence="2">In the N-terminal section; belongs to the N-acetylglucosamine-1-phosphate uridyltransferase family.</text>
</comment>
<comment type="catalytic activity">
    <reaction evidence="6">
        <text>alpha-D-glucosamine 1-phosphate + acetyl-CoA = N-acetyl-alpha-D-glucosamine 1-phosphate + CoA + H(+)</text>
        <dbReference type="Rhea" id="RHEA:13725"/>
        <dbReference type="ChEBI" id="CHEBI:15378"/>
        <dbReference type="ChEBI" id="CHEBI:57287"/>
        <dbReference type="ChEBI" id="CHEBI:57288"/>
        <dbReference type="ChEBI" id="CHEBI:57776"/>
        <dbReference type="ChEBI" id="CHEBI:58516"/>
        <dbReference type="EC" id="2.3.1.157"/>
    </reaction>
</comment>
<dbReference type="SUPFAM" id="SSF53448">
    <property type="entry name" value="Nucleotide-diphospho-sugar transferases"/>
    <property type="match status" value="1"/>
</dbReference>
<proteinExistence type="inferred from homology"/>
<keyword evidence="11" id="KW-1185">Reference proteome</keyword>